<evidence type="ECO:0000313" key="2">
    <source>
        <dbReference type="Proteomes" id="UP001642487"/>
    </source>
</evidence>
<accession>A0ABP0YI97</accession>
<protein>
    <recommendedName>
        <fullName evidence="3">Cystatin domain-containing protein</fullName>
    </recommendedName>
</protein>
<organism evidence="1 2">
    <name type="scientific">Citrullus colocynthis</name>
    <name type="common">colocynth</name>
    <dbReference type="NCBI Taxonomy" id="252529"/>
    <lineage>
        <taxon>Eukaryota</taxon>
        <taxon>Viridiplantae</taxon>
        <taxon>Streptophyta</taxon>
        <taxon>Embryophyta</taxon>
        <taxon>Tracheophyta</taxon>
        <taxon>Spermatophyta</taxon>
        <taxon>Magnoliopsida</taxon>
        <taxon>eudicotyledons</taxon>
        <taxon>Gunneridae</taxon>
        <taxon>Pentapetalae</taxon>
        <taxon>rosids</taxon>
        <taxon>fabids</taxon>
        <taxon>Cucurbitales</taxon>
        <taxon>Cucurbitaceae</taxon>
        <taxon>Benincaseae</taxon>
        <taxon>Citrullus</taxon>
    </lineage>
</organism>
<evidence type="ECO:0008006" key="3">
    <source>
        <dbReference type="Google" id="ProtNLM"/>
    </source>
</evidence>
<reference evidence="1 2" key="1">
    <citation type="submission" date="2024-03" db="EMBL/GenBank/DDBJ databases">
        <authorList>
            <person name="Gkanogiannis A."/>
            <person name="Becerra Lopez-Lavalle L."/>
        </authorList>
    </citation>
    <scope>NUCLEOTIDE SEQUENCE [LARGE SCALE GENOMIC DNA]</scope>
</reference>
<evidence type="ECO:0000313" key="1">
    <source>
        <dbReference type="EMBL" id="CAK9320233.1"/>
    </source>
</evidence>
<keyword evidence="2" id="KW-1185">Reference proteome</keyword>
<gene>
    <name evidence="1" type="ORF">CITCOLO1_LOCUS12277</name>
</gene>
<name>A0ABP0YI97_9ROSI</name>
<dbReference type="Proteomes" id="UP001642487">
    <property type="component" value="Chromosome 4"/>
</dbReference>
<proteinExistence type="predicted"/>
<sequence>MTLLGGIAGSVTGSLQILPVNLGEKIIHDLASIAVSHYAKLQGVEVSLEGVIDATVQDGPNGKTYRLKLKLKVKVGTAYICKIVLFQFHVPYFCLPTEASVEYLEDVGI</sequence>
<dbReference type="EMBL" id="OZ021738">
    <property type="protein sequence ID" value="CAK9320233.1"/>
    <property type="molecule type" value="Genomic_DNA"/>
</dbReference>